<dbReference type="PANTHER" id="PTHR11138:SF5">
    <property type="entry name" value="METHIONYL-TRNA FORMYLTRANSFERASE, MITOCHONDRIAL"/>
    <property type="match status" value="1"/>
</dbReference>
<comment type="similarity">
    <text evidence="1">Belongs to the Fmt family.</text>
</comment>
<dbReference type="EMBL" id="CAFBLU010000003">
    <property type="protein sequence ID" value="CAB4863675.1"/>
    <property type="molecule type" value="Genomic_DNA"/>
</dbReference>
<accession>A0A6J7D3K0</accession>
<evidence type="ECO:0000256" key="3">
    <source>
        <dbReference type="ARBA" id="ARBA00022679"/>
    </source>
</evidence>
<dbReference type="PANTHER" id="PTHR11138">
    <property type="entry name" value="METHIONYL-TRNA FORMYLTRANSFERASE"/>
    <property type="match status" value="1"/>
</dbReference>
<dbReference type="InterPro" id="IPR041711">
    <property type="entry name" value="Met-tRNA-FMT_N"/>
</dbReference>
<organism evidence="8">
    <name type="scientific">freshwater metagenome</name>
    <dbReference type="NCBI Taxonomy" id="449393"/>
    <lineage>
        <taxon>unclassified sequences</taxon>
        <taxon>metagenomes</taxon>
        <taxon>ecological metagenomes</taxon>
    </lineage>
</organism>
<dbReference type="CDD" id="cd08646">
    <property type="entry name" value="FMT_core_Met-tRNA-FMT_N"/>
    <property type="match status" value="1"/>
</dbReference>
<sequence>MTGVFIGTDAFAAGVLTAMVGTSEAPSLVITRPDSAKGRGRQLSPPPVAVAAAELGIDFIQPEDIGDASVLAAIDAIDPPALALCAYGAIIKEPLLSARPILNLHPSLLPRWRGAAPIERALMAGDDETGVSIIQLVEALDAGPMAAQESLTVTPVEDFASLSARLIELGARMLGASLAAAREGSLSFVDQPTEGLTYAERIEAQDRLLGTSGNAEDAARVVRALFPHIGARLELPSGDFVGVREASAEQDGPSQGVFEEQDGDLLVGFSSGALRVTRLTPSGGREMTSSDWLRGRPELGPS</sequence>
<evidence type="ECO:0000259" key="6">
    <source>
        <dbReference type="Pfam" id="PF00551"/>
    </source>
</evidence>
<dbReference type="GO" id="GO:0005829">
    <property type="term" value="C:cytosol"/>
    <property type="evidence" value="ECO:0007669"/>
    <property type="project" value="TreeGrafter"/>
</dbReference>
<evidence type="ECO:0000313" key="8">
    <source>
        <dbReference type="EMBL" id="CAB4863675.1"/>
    </source>
</evidence>
<evidence type="ECO:0000256" key="2">
    <source>
        <dbReference type="ARBA" id="ARBA00012261"/>
    </source>
</evidence>
<feature type="domain" description="Formyl transferase C-terminal" evidence="7">
    <location>
        <begin position="202"/>
        <end position="296"/>
    </location>
</feature>
<dbReference type="InterPro" id="IPR002376">
    <property type="entry name" value="Formyl_transf_N"/>
</dbReference>
<reference evidence="8" key="1">
    <citation type="submission" date="2020-05" db="EMBL/GenBank/DDBJ databases">
        <authorList>
            <person name="Chiriac C."/>
            <person name="Salcher M."/>
            <person name="Ghai R."/>
            <person name="Kavagutti S V."/>
        </authorList>
    </citation>
    <scope>NUCLEOTIDE SEQUENCE</scope>
</reference>
<dbReference type="AlphaFoldDB" id="A0A6J7D3K0"/>
<gene>
    <name evidence="8" type="ORF">UFOPK3444_00325</name>
</gene>
<dbReference type="Gene3D" id="3.40.50.12230">
    <property type="match status" value="1"/>
</dbReference>
<feature type="domain" description="Formyl transferase N-terminal" evidence="6">
    <location>
        <begin position="27"/>
        <end position="174"/>
    </location>
</feature>
<dbReference type="GO" id="GO:0004479">
    <property type="term" value="F:methionyl-tRNA formyltransferase activity"/>
    <property type="evidence" value="ECO:0007669"/>
    <property type="project" value="UniProtKB-EC"/>
</dbReference>
<dbReference type="Pfam" id="PF02911">
    <property type="entry name" value="Formyl_trans_C"/>
    <property type="match status" value="1"/>
</dbReference>
<dbReference type="InterPro" id="IPR005793">
    <property type="entry name" value="Formyl_trans_C"/>
</dbReference>
<evidence type="ECO:0000256" key="1">
    <source>
        <dbReference type="ARBA" id="ARBA00010699"/>
    </source>
</evidence>
<dbReference type="SUPFAM" id="SSF53328">
    <property type="entry name" value="Formyltransferase"/>
    <property type="match status" value="1"/>
</dbReference>
<protein>
    <recommendedName>
        <fullName evidence="2">methionyl-tRNA formyltransferase</fullName>
        <ecNumber evidence="2">2.1.2.9</ecNumber>
    </recommendedName>
</protein>
<name>A0A6J7D3K0_9ZZZZ</name>
<feature type="compositionally biased region" description="Basic and acidic residues" evidence="5">
    <location>
        <begin position="293"/>
        <end position="302"/>
    </location>
</feature>
<dbReference type="SUPFAM" id="SSF50486">
    <property type="entry name" value="FMT C-terminal domain-like"/>
    <property type="match status" value="1"/>
</dbReference>
<keyword evidence="4" id="KW-0648">Protein biosynthesis</keyword>
<dbReference type="Pfam" id="PF00551">
    <property type="entry name" value="Formyl_trans_N"/>
    <property type="match status" value="1"/>
</dbReference>
<evidence type="ECO:0000259" key="7">
    <source>
        <dbReference type="Pfam" id="PF02911"/>
    </source>
</evidence>
<keyword evidence="3" id="KW-0808">Transferase</keyword>
<proteinExistence type="inferred from homology"/>
<feature type="region of interest" description="Disordered" evidence="5">
    <location>
        <begin position="279"/>
        <end position="302"/>
    </location>
</feature>
<dbReference type="EC" id="2.1.2.9" evidence="2"/>
<evidence type="ECO:0000256" key="4">
    <source>
        <dbReference type="ARBA" id="ARBA00022917"/>
    </source>
</evidence>
<evidence type="ECO:0000256" key="5">
    <source>
        <dbReference type="SAM" id="MobiDB-lite"/>
    </source>
</evidence>
<dbReference type="InterPro" id="IPR011034">
    <property type="entry name" value="Formyl_transferase-like_C_sf"/>
</dbReference>
<dbReference type="InterPro" id="IPR036477">
    <property type="entry name" value="Formyl_transf_N_sf"/>
</dbReference>